<evidence type="ECO:0000256" key="1">
    <source>
        <dbReference type="ARBA" id="ARBA00023002"/>
    </source>
</evidence>
<dbReference type="Pfam" id="PF13450">
    <property type="entry name" value="NAD_binding_8"/>
    <property type="match status" value="1"/>
</dbReference>
<dbReference type="EMBL" id="JAPWDS010000001">
    <property type="protein sequence ID" value="KAJ5520866.1"/>
    <property type="molecule type" value="Genomic_DNA"/>
</dbReference>
<dbReference type="PANTHER" id="PTHR43539">
    <property type="entry name" value="FLAVIN-BINDING MONOOXYGENASE-LIKE PROTEIN (AFU_ORTHOLOGUE AFUA_4G09220)"/>
    <property type="match status" value="1"/>
</dbReference>
<protein>
    <submittedName>
        <fullName evidence="2">Uncharacterized protein</fullName>
    </submittedName>
</protein>
<comment type="caution">
    <text evidence="2">The sequence shown here is derived from an EMBL/GenBank/DDBJ whole genome shotgun (WGS) entry which is preliminary data.</text>
</comment>
<evidence type="ECO:0000313" key="2">
    <source>
        <dbReference type="EMBL" id="KAJ5520866.1"/>
    </source>
</evidence>
<proteinExistence type="predicted"/>
<dbReference type="GO" id="GO:0050660">
    <property type="term" value="F:flavin adenine dinucleotide binding"/>
    <property type="evidence" value="ECO:0007669"/>
    <property type="project" value="TreeGrafter"/>
</dbReference>
<dbReference type="InterPro" id="IPR036188">
    <property type="entry name" value="FAD/NAD-bd_sf"/>
</dbReference>
<accession>A0A9W9Y623</accession>
<keyword evidence="1" id="KW-0560">Oxidoreductase</keyword>
<dbReference type="GO" id="GO:0004497">
    <property type="term" value="F:monooxygenase activity"/>
    <property type="evidence" value="ECO:0007669"/>
    <property type="project" value="TreeGrafter"/>
</dbReference>
<dbReference type="AlphaFoldDB" id="A0A9W9Y623"/>
<dbReference type="Proteomes" id="UP001149954">
    <property type="component" value="Unassembled WGS sequence"/>
</dbReference>
<name>A0A9W9Y623_9EURO</name>
<dbReference type="PANTHER" id="PTHR43539:SF68">
    <property type="entry name" value="FLAVIN-BINDING MONOOXYGENASE-LIKE PROTEIN (AFU_ORTHOLOGUE AFUA_4G09220)"/>
    <property type="match status" value="1"/>
</dbReference>
<organism evidence="2 3">
    <name type="scientific">Penicillium fimorum</name>
    <dbReference type="NCBI Taxonomy" id="1882269"/>
    <lineage>
        <taxon>Eukaryota</taxon>
        <taxon>Fungi</taxon>
        <taxon>Dikarya</taxon>
        <taxon>Ascomycota</taxon>
        <taxon>Pezizomycotina</taxon>
        <taxon>Eurotiomycetes</taxon>
        <taxon>Eurotiomycetidae</taxon>
        <taxon>Eurotiales</taxon>
        <taxon>Aspergillaceae</taxon>
        <taxon>Penicillium</taxon>
    </lineage>
</organism>
<sequence length="528" mass="58525">MGSWFPRKQAVPIGTLKGDLPEAVIAEDINHASIAQSLIEKLDSLNDDMLTQGALWRDLLALTGTARTFYGSGSVSSAWKELSDRHHPQNFKIIPGSSHIMRVGPAHSWVQARFTFETNGNPGVLASGFIGLVPNLPDGTWRIWLLSTLLEQIKGHPNCDYFDPVSATESAESQTPSSEVPKSSTFDCVIVGAGMAGLSVAGRLQALGVSYIILERNAQIGDNWMNRYDSAKLHTSKDYGHLPFSRTFTPEDPYFLARKDLACGYQRYVNQYGIKKVWLNTTLESASRNEKENMWVLNYKDNMSFVSSTIKARHLVLATGSAHDVASDMLDADVESVTMAQRNRTGVIPVEYLNQDRFYNSEVPTEVADRIQLSLPIAVSRKIVMKHMASMVEKEHERFDALERAGFRVERYGDIFEFLCVRLGGHYLDVGCSAKIAAGLINMKSGVTPVAYTPTGLEFSDGSTMDADVIVFCTGFEGSLRHTAASIVGWDIADQLEDYFGVDEEGEIRGAWKPMNWVPLEQYNKTPV</sequence>
<dbReference type="InterPro" id="IPR050982">
    <property type="entry name" value="Auxin_biosynth/cation_transpt"/>
</dbReference>
<reference evidence="2" key="2">
    <citation type="journal article" date="2023" name="IMA Fungus">
        <title>Comparative genomic study of the Penicillium genus elucidates a diverse pangenome and 15 lateral gene transfer events.</title>
        <authorList>
            <person name="Petersen C."/>
            <person name="Sorensen T."/>
            <person name="Nielsen M.R."/>
            <person name="Sondergaard T.E."/>
            <person name="Sorensen J.L."/>
            <person name="Fitzpatrick D.A."/>
            <person name="Frisvad J.C."/>
            <person name="Nielsen K.L."/>
        </authorList>
    </citation>
    <scope>NUCLEOTIDE SEQUENCE</scope>
    <source>
        <strain evidence="2">IBT 29495</strain>
    </source>
</reference>
<evidence type="ECO:0000313" key="3">
    <source>
        <dbReference type="Proteomes" id="UP001149954"/>
    </source>
</evidence>
<keyword evidence="3" id="KW-1185">Reference proteome</keyword>
<gene>
    <name evidence="2" type="ORF">N7463_001319</name>
</gene>
<reference evidence="2" key="1">
    <citation type="submission" date="2022-12" db="EMBL/GenBank/DDBJ databases">
        <authorList>
            <person name="Petersen C."/>
        </authorList>
    </citation>
    <scope>NUCLEOTIDE SEQUENCE</scope>
    <source>
        <strain evidence="2">IBT 29495</strain>
    </source>
</reference>
<dbReference type="SUPFAM" id="SSF51905">
    <property type="entry name" value="FAD/NAD(P)-binding domain"/>
    <property type="match status" value="1"/>
</dbReference>
<dbReference type="Gene3D" id="3.50.50.60">
    <property type="entry name" value="FAD/NAD(P)-binding domain"/>
    <property type="match status" value="2"/>
</dbReference>
<dbReference type="OrthoDB" id="74360at2759"/>